<feature type="domain" description="DUF306" evidence="2">
    <location>
        <begin position="41"/>
        <end position="140"/>
    </location>
</feature>
<comment type="caution">
    <text evidence="4">The sequence shown here is derived from an EMBL/GenBank/DDBJ whole genome shotgun (WGS) entry which is preliminary data.</text>
</comment>
<reference evidence="5" key="1">
    <citation type="journal article" date="2019" name="Int. J. Syst. Evol. Microbiol.">
        <title>The Global Catalogue of Microorganisms (GCM) 10K type strain sequencing project: providing services to taxonomists for standard genome sequencing and annotation.</title>
        <authorList>
            <consortium name="The Broad Institute Genomics Platform"/>
            <consortium name="The Broad Institute Genome Sequencing Center for Infectious Disease"/>
            <person name="Wu L."/>
            <person name="Ma J."/>
        </authorList>
    </citation>
    <scope>NUCLEOTIDE SEQUENCE [LARGE SCALE GENOMIC DNA]</scope>
    <source>
        <strain evidence="5">JCM 18423</strain>
    </source>
</reference>
<dbReference type="RefSeq" id="WP_345369262.1">
    <property type="nucleotide sequence ID" value="NZ_BAABKD010000002.1"/>
</dbReference>
<dbReference type="InterPro" id="IPR053147">
    <property type="entry name" value="Hsp_HslJ-like"/>
</dbReference>
<dbReference type="PANTHER" id="PTHR35535">
    <property type="entry name" value="HEAT SHOCK PROTEIN HSLJ"/>
    <property type="match status" value="1"/>
</dbReference>
<dbReference type="Pfam" id="PF03724">
    <property type="entry name" value="META"/>
    <property type="match status" value="1"/>
</dbReference>
<dbReference type="Gene3D" id="2.40.128.270">
    <property type="match status" value="1"/>
</dbReference>
<evidence type="ECO:0000256" key="1">
    <source>
        <dbReference type="SAM" id="SignalP"/>
    </source>
</evidence>
<sequence length="272" mass="29602">MKRKLAYLTAVLATAGLAACSAPSTKVMTDTGEIVTLSPEQTLKAYHWNLVNTIKADGSAEPAWVSSTTNQPLMLTFAENRVAIQNLCNTMNAGYALTERDIDFSQVAGTMKMCSDPQLMQYEQQVAKQLPTATDWNLASADQSQTNAPAPILTLHFENGDKWRLEGKPTAETKYGSQAETVFLEVAPQTEVCPQSGNNCLKVRSITYDGNGVQTSAGDWVLFQPNAINGYTHQNGVHQIIRTKRYEIKNAPAGSATEAYEFDMVVATGKAL</sequence>
<dbReference type="Proteomes" id="UP001500227">
    <property type="component" value="Unassembled WGS sequence"/>
</dbReference>
<feature type="chain" id="PRO_5046377877" evidence="1">
    <location>
        <begin position="22"/>
        <end position="272"/>
    </location>
</feature>
<dbReference type="PANTHER" id="PTHR35535:SF1">
    <property type="entry name" value="HEAT SHOCK PROTEIN HSLJ"/>
    <property type="match status" value="1"/>
</dbReference>
<accession>A0ABP9LZQ5</accession>
<keyword evidence="5" id="KW-1185">Reference proteome</keyword>
<evidence type="ECO:0000313" key="4">
    <source>
        <dbReference type="EMBL" id="GAA5085472.1"/>
    </source>
</evidence>
<dbReference type="InterPro" id="IPR025485">
    <property type="entry name" value="DUF4377"/>
</dbReference>
<feature type="signal peptide" evidence="1">
    <location>
        <begin position="1"/>
        <end position="21"/>
    </location>
</feature>
<dbReference type="EMBL" id="BAABKD010000002">
    <property type="protein sequence ID" value="GAA5085472.1"/>
    <property type="molecule type" value="Genomic_DNA"/>
</dbReference>
<dbReference type="PROSITE" id="PS51257">
    <property type="entry name" value="PROKAR_LIPOPROTEIN"/>
    <property type="match status" value="1"/>
</dbReference>
<dbReference type="InterPro" id="IPR038670">
    <property type="entry name" value="HslJ-like_sf"/>
</dbReference>
<gene>
    <name evidence="4" type="ORF">GCM10023337_04220</name>
</gene>
<keyword evidence="1" id="KW-0732">Signal</keyword>
<dbReference type="InterPro" id="IPR005184">
    <property type="entry name" value="DUF306_Meta_HslJ"/>
</dbReference>
<evidence type="ECO:0000313" key="5">
    <source>
        <dbReference type="Proteomes" id="UP001500227"/>
    </source>
</evidence>
<evidence type="ECO:0000259" key="3">
    <source>
        <dbReference type="Pfam" id="PF14302"/>
    </source>
</evidence>
<protein>
    <submittedName>
        <fullName evidence="4">META and DUF4377 domain-containing protein</fullName>
    </submittedName>
</protein>
<dbReference type="Pfam" id="PF14302">
    <property type="entry name" value="DUF4377"/>
    <property type="match status" value="1"/>
</dbReference>
<feature type="domain" description="DUF4377" evidence="3">
    <location>
        <begin position="186"/>
        <end position="266"/>
    </location>
</feature>
<name>A0ABP9LZQ5_9BURK</name>
<proteinExistence type="predicted"/>
<organism evidence="4 5">
    <name type="scientific">Paenalcaligenes hermetiae</name>
    <dbReference type="NCBI Taxonomy" id="1157987"/>
    <lineage>
        <taxon>Bacteria</taxon>
        <taxon>Pseudomonadati</taxon>
        <taxon>Pseudomonadota</taxon>
        <taxon>Betaproteobacteria</taxon>
        <taxon>Burkholderiales</taxon>
        <taxon>Alcaligenaceae</taxon>
        <taxon>Paenalcaligenes</taxon>
    </lineage>
</organism>
<evidence type="ECO:0000259" key="2">
    <source>
        <dbReference type="Pfam" id="PF03724"/>
    </source>
</evidence>